<evidence type="ECO:0000256" key="5">
    <source>
        <dbReference type="ARBA" id="ARBA00023015"/>
    </source>
</evidence>
<dbReference type="OrthoDB" id="9814402at2"/>
<dbReference type="Gene3D" id="1.10.10.60">
    <property type="entry name" value="Homeodomain-like"/>
    <property type="match status" value="1"/>
</dbReference>
<protein>
    <submittedName>
        <fullName evidence="12">RNA polymerase, sigma 54 subunit, RpoN/SigL</fullName>
    </submittedName>
</protein>
<keyword evidence="7" id="KW-0238">DNA-binding</keyword>
<dbReference type="NCBIfam" id="TIGR02395">
    <property type="entry name" value="rpoN_sigma"/>
    <property type="match status" value="1"/>
</dbReference>
<dbReference type="PRINTS" id="PR00045">
    <property type="entry name" value="SIGMA54FCT"/>
</dbReference>
<dbReference type="RefSeq" id="WP_090396085.1">
    <property type="nucleotide sequence ID" value="NZ_FNEN01000002.1"/>
</dbReference>
<keyword evidence="5" id="KW-0805">Transcription regulation</keyword>
<dbReference type="PROSITE" id="PS50044">
    <property type="entry name" value="SIGMA54_3"/>
    <property type="match status" value="1"/>
</dbReference>
<dbReference type="InterPro" id="IPR038709">
    <property type="entry name" value="RpoN_core-bd_sf"/>
</dbReference>
<dbReference type="GO" id="GO:0001216">
    <property type="term" value="F:DNA-binding transcription activator activity"/>
    <property type="evidence" value="ECO:0007669"/>
    <property type="project" value="InterPro"/>
</dbReference>
<dbReference type="Gene3D" id="1.10.10.1330">
    <property type="entry name" value="RNA polymerase sigma-54 factor, core-binding domain"/>
    <property type="match status" value="1"/>
</dbReference>
<evidence type="ECO:0000259" key="10">
    <source>
        <dbReference type="Pfam" id="PF04552"/>
    </source>
</evidence>
<feature type="domain" description="RNA polymerase sigma factor 54 core-binding" evidence="11">
    <location>
        <begin position="91"/>
        <end position="270"/>
    </location>
</feature>
<keyword evidence="4" id="KW-0548">Nucleotidyltransferase</keyword>
<keyword evidence="6" id="KW-0731">Sigma factor</keyword>
<dbReference type="PIRSF" id="PIRSF000774">
    <property type="entry name" value="RpoN"/>
    <property type="match status" value="1"/>
</dbReference>
<dbReference type="GO" id="GO:0003677">
    <property type="term" value="F:DNA binding"/>
    <property type="evidence" value="ECO:0007669"/>
    <property type="project" value="UniProtKB-KW"/>
</dbReference>
<proteinExistence type="inferred from homology"/>
<evidence type="ECO:0000256" key="1">
    <source>
        <dbReference type="ARBA" id="ARBA00008798"/>
    </source>
</evidence>
<dbReference type="InterPro" id="IPR007634">
    <property type="entry name" value="RNA_pol_sigma_54_DNA-bd"/>
</dbReference>
<reference evidence="12 13" key="1">
    <citation type="submission" date="2016-10" db="EMBL/GenBank/DDBJ databases">
        <authorList>
            <person name="de Groot N.N."/>
        </authorList>
    </citation>
    <scope>NUCLEOTIDE SEQUENCE [LARGE SCALE GENOMIC DNA]</scope>
    <source>
        <strain evidence="12 13">DSM 21771</strain>
    </source>
</reference>
<dbReference type="GO" id="GO:0016987">
    <property type="term" value="F:sigma factor activity"/>
    <property type="evidence" value="ECO:0007669"/>
    <property type="project" value="UniProtKB-KW"/>
</dbReference>
<evidence type="ECO:0000256" key="9">
    <source>
        <dbReference type="SAM" id="MobiDB-lite"/>
    </source>
</evidence>
<name>A0A1G8KKX7_9BACI</name>
<dbReference type="GO" id="GO:0006352">
    <property type="term" value="P:DNA-templated transcription initiation"/>
    <property type="evidence" value="ECO:0007669"/>
    <property type="project" value="InterPro"/>
</dbReference>
<evidence type="ECO:0000313" key="13">
    <source>
        <dbReference type="Proteomes" id="UP000198853"/>
    </source>
</evidence>
<feature type="region of interest" description="Disordered" evidence="9">
    <location>
        <begin position="423"/>
        <end position="443"/>
    </location>
</feature>
<dbReference type="Pfam" id="PF04552">
    <property type="entry name" value="Sigma54_DBD"/>
    <property type="match status" value="1"/>
</dbReference>
<dbReference type="PANTHER" id="PTHR32248:SF4">
    <property type="entry name" value="RNA POLYMERASE SIGMA-54 FACTOR"/>
    <property type="match status" value="1"/>
</dbReference>
<keyword evidence="3" id="KW-0808">Transferase</keyword>
<dbReference type="Pfam" id="PF00309">
    <property type="entry name" value="Sigma54_AID"/>
    <property type="match status" value="1"/>
</dbReference>
<organism evidence="12 13">
    <name type="scientific">Natribacillus halophilus</name>
    <dbReference type="NCBI Taxonomy" id="549003"/>
    <lineage>
        <taxon>Bacteria</taxon>
        <taxon>Bacillati</taxon>
        <taxon>Bacillota</taxon>
        <taxon>Bacilli</taxon>
        <taxon>Bacillales</taxon>
        <taxon>Bacillaceae</taxon>
        <taxon>Natribacillus</taxon>
    </lineage>
</organism>
<comment type="similarity">
    <text evidence="1">Belongs to the sigma-54 factor family.</text>
</comment>
<gene>
    <name evidence="12" type="ORF">SAMN04488123_102169</name>
</gene>
<evidence type="ECO:0000256" key="4">
    <source>
        <dbReference type="ARBA" id="ARBA00022695"/>
    </source>
</evidence>
<evidence type="ECO:0000256" key="6">
    <source>
        <dbReference type="ARBA" id="ARBA00023082"/>
    </source>
</evidence>
<sequence length="443" mass="51381">MNLEMGLVQQQTMKLVMTQQLRQAISLLQYSTTELSEYIEEQALENPLLEVSHSTAEMAVPESPVLWQDREEQSGEQGNDPFIDRLGDIRTGLTVHLTAQLRMLEYEQKTKEQLEYFIHNLDENGYLLLSEQEAVGELDITSERYHELCNLLQQFDPIGVGARSLAECLLVQMQAMPEKYPLAETIVSHYLQPFAEKKWKWLAEELQVTLEEIQAAQDFIQTLNPRPAQGFGQSKSEYIAPDVYIEKDDGEWKVILNDDSLPRIRLNRQYRNLLQQNNDKEAFDYAHSKYKQLVWLLKSIDQRQQTIRAVTEAIVEYQKDFLENGELRPMTLRHIAERADVHESTVSRTTNQKYVQTPRGCYELKAFFSKGLAGDGGEEISAAVLKQSIRRWIEQENKQKPMSDQKIADRFQDEEGVKISRRAVAKYRDEQSIPSSSKRKRFV</sequence>
<keyword evidence="8" id="KW-0804">Transcription</keyword>
<dbReference type="GO" id="GO:0016779">
    <property type="term" value="F:nucleotidyltransferase activity"/>
    <property type="evidence" value="ECO:0007669"/>
    <property type="project" value="UniProtKB-KW"/>
</dbReference>
<dbReference type="InterPro" id="IPR000394">
    <property type="entry name" value="RNA_pol_sigma_54"/>
</dbReference>
<evidence type="ECO:0000256" key="8">
    <source>
        <dbReference type="ARBA" id="ARBA00023163"/>
    </source>
</evidence>
<keyword evidence="13" id="KW-1185">Reference proteome</keyword>
<dbReference type="PANTHER" id="PTHR32248">
    <property type="entry name" value="RNA POLYMERASE SIGMA-54 FACTOR"/>
    <property type="match status" value="1"/>
</dbReference>
<dbReference type="EMBL" id="FNEN01000002">
    <property type="protein sequence ID" value="SDI44064.1"/>
    <property type="molecule type" value="Genomic_DNA"/>
</dbReference>
<dbReference type="Proteomes" id="UP000198853">
    <property type="component" value="Unassembled WGS sequence"/>
</dbReference>
<dbReference type="AlphaFoldDB" id="A0A1G8KKX7"/>
<evidence type="ECO:0000256" key="7">
    <source>
        <dbReference type="ARBA" id="ARBA00023125"/>
    </source>
</evidence>
<dbReference type="InterPro" id="IPR007046">
    <property type="entry name" value="RNA_pol_sigma_54_core-bd"/>
</dbReference>
<evidence type="ECO:0000256" key="3">
    <source>
        <dbReference type="ARBA" id="ARBA00022679"/>
    </source>
</evidence>
<feature type="domain" description="RNA polymerase sigma factor 54 DNA-binding" evidence="10">
    <location>
        <begin position="285"/>
        <end position="441"/>
    </location>
</feature>
<evidence type="ECO:0000256" key="2">
    <source>
        <dbReference type="ARBA" id="ARBA00022478"/>
    </source>
</evidence>
<dbReference type="Pfam" id="PF04963">
    <property type="entry name" value="Sigma54_CBD"/>
    <property type="match status" value="1"/>
</dbReference>
<accession>A0A1G8KKX7</accession>
<evidence type="ECO:0000313" key="12">
    <source>
        <dbReference type="EMBL" id="SDI44064.1"/>
    </source>
</evidence>
<keyword evidence="2" id="KW-0240">DNA-directed RNA polymerase</keyword>
<evidence type="ECO:0000259" key="11">
    <source>
        <dbReference type="Pfam" id="PF04963"/>
    </source>
</evidence>
<dbReference type="GO" id="GO:0000428">
    <property type="term" value="C:DNA-directed RNA polymerase complex"/>
    <property type="evidence" value="ECO:0007669"/>
    <property type="project" value="UniProtKB-KW"/>
</dbReference>